<proteinExistence type="predicted"/>
<evidence type="ECO:0000313" key="1">
    <source>
        <dbReference type="EMBL" id="GFY63614.1"/>
    </source>
</evidence>
<organism evidence="1 2">
    <name type="scientific">Trichonephila inaurata madagascariensis</name>
    <dbReference type="NCBI Taxonomy" id="2747483"/>
    <lineage>
        <taxon>Eukaryota</taxon>
        <taxon>Metazoa</taxon>
        <taxon>Ecdysozoa</taxon>
        <taxon>Arthropoda</taxon>
        <taxon>Chelicerata</taxon>
        <taxon>Arachnida</taxon>
        <taxon>Araneae</taxon>
        <taxon>Araneomorphae</taxon>
        <taxon>Entelegynae</taxon>
        <taxon>Araneoidea</taxon>
        <taxon>Nephilidae</taxon>
        <taxon>Trichonephila</taxon>
        <taxon>Trichonephila inaurata</taxon>
    </lineage>
</organism>
<reference evidence="1" key="1">
    <citation type="submission" date="2020-08" db="EMBL/GenBank/DDBJ databases">
        <title>Multicomponent nature underlies the extraordinary mechanical properties of spider dragline silk.</title>
        <authorList>
            <person name="Kono N."/>
            <person name="Nakamura H."/>
            <person name="Mori M."/>
            <person name="Yoshida Y."/>
            <person name="Ohtoshi R."/>
            <person name="Malay A.D."/>
            <person name="Moran D.A.P."/>
            <person name="Tomita M."/>
            <person name="Numata K."/>
            <person name="Arakawa K."/>
        </authorList>
    </citation>
    <scope>NUCLEOTIDE SEQUENCE</scope>
</reference>
<dbReference type="Proteomes" id="UP000886998">
    <property type="component" value="Unassembled WGS sequence"/>
</dbReference>
<comment type="caution">
    <text evidence="1">The sequence shown here is derived from an EMBL/GenBank/DDBJ whole genome shotgun (WGS) entry which is preliminary data.</text>
</comment>
<keyword evidence="2" id="KW-1185">Reference proteome</keyword>
<dbReference type="AlphaFoldDB" id="A0A8X6Y615"/>
<name>A0A8X6Y615_9ARAC</name>
<evidence type="ECO:0000313" key="2">
    <source>
        <dbReference type="Proteomes" id="UP000886998"/>
    </source>
</evidence>
<gene>
    <name evidence="1" type="ORF">TNIN_200881</name>
</gene>
<accession>A0A8X6Y615</accession>
<protein>
    <submittedName>
        <fullName evidence="1">Uncharacterized protein</fullName>
    </submittedName>
</protein>
<sequence>MAIGSQRTTSHPTQWQLNDINNTMLRISRIRSPSVGVKADILCPLTTYAPSYAAIHKWIETTFNFYSQEIGIKGHHLHIFITCIYISPL</sequence>
<dbReference type="EMBL" id="BMAV01014865">
    <property type="protein sequence ID" value="GFY63614.1"/>
    <property type="molecule type" value="Genomic_DNA"/>
</dbReference>